<proteinExistence type="predicted"/>
<dbReference type="EMBL" id="JAPDRQ010000213">
    <property type="protein sequence ID" value="KAJ9652153.1"/>
    <property type="molecule type" value="Genomic_DNA"/>
</dbReference>
<protein>
    <submittedName>
        <fullName evidence="1">Uncharacterized protein</fullName>
    </submittedName>
</protein>
<evidence type="ECO:0000313" key="1">
    <source>
        <dbReference type="EMBL" id="KAJ9652153.1"/>
    </source>
</evidence>
<evidence type="ECO:0000313" key="2">
    <source>
        <dbReference type="Proteomes" id="UP001172386"/>
    </source>
</evidence>
<reference evidence="1" key="1">
    <citation type="submission" date="2022-10" db="EMBL/GenBank/DDBJ databases">
        <title>Culturing micro-colonial fungi from biological soil crusts in the Mojave desert and describing Neophaeococcomyces mojavensis, and introducing the new genera and species Taxawa tesnikishii.</title>
        <authorList>
            <person name="Kurbessoian T."/>
            <person name="Stajich J.E."/>
        </authorList>
    </citation>
    <scope>NUCLEOTIDE SEQUENCE</scope>
    <source>
        <strain evidence="1">JES_112</strain>
    </source>
</reference>
<gene>
    <name evidence="1" type="ORF">H2198_008575</name>
</gene>
<name>A0ACC2ZX59_9EURO</name>
<organism evidence="1 2">
    <name type="scientific">Neophaeococcomyces mojaviensis</name>
    <dbReference type="NCBI Taxonomy" id="3383035"/>
    <lineage>
        <taxon>Eukaryota</taxon>
        <taxon>Fungi</taxon>
        <taxon>Dikarya</taxon>
        <taxon>Ascomycota</taxon>
        <taxon>Pezizomycotina</taxon>
        <taxon>Eurotiomycetes</taxon>
        <taxon>Chaetothyriomycetidae</taxon>
        <taxon>Chaetothyriales</taxon>
        <taxon>Chaetothyriales incertae sedis</taxon>
        <taxon>Neophaeococcomyces</taxon>
    </lineage>
</organism>
<comment type="caution">
    <text evidence="1">The sequence shown here is derived from an EMBL/GenBank/DDBJ whole genome shotgun (WGS) entry which is preliminary data.</text>
</comment>
<dbReference type="Proteomes" id="UP001172386">
    <property type="component" value="Unassembled WGS sequence"/>
</dbReference>
<sequence>MCTPTPAIADFKVAIIGAGLSGLTLALASHRNSIPCTIYEASDTPERVHGGSLTLSPNGLAAIEPLGVNSCLQAFGRSYQAVMIHNNTGKVINKLLLGDKQVFGYDGMRIIRGVLIRELATAGRERGVEILCNKKFIGVTSESKTEGVAFQFADGSRGHANLLVGADGIHSRVRSNVFPDAVEPTYIGQTVVYASCARDRITSDTAVPLGMYIGDAGAVMLGPHVPDDADYVVGLQKQYPDLGRKGWDELSKDRKMLRAFMEEGKNRWPVHVQSAMENARDESLGLWAMHVLPKLDSWVSSGGRAVLLADAAHAMPPTGGQGANMAFEDSDTLGAVLGWIVKLDGKSLDESLDFWQKMRRKRIELVLEMAMQWNKMRKPAVEREKMQKGEAFEGAATEDARIEQMRWLFDGVAAQRRQVEAWAAGNCFD</sequence>
<keyword evidence="2" id="KW-1185">Reference proteome</keyword>
<accession>A0ACC2ZX59</accession>